<dbReference type="OrthoDB" id="6059190at2"/>
<keyword evidence="2" id="KW-1185">Reference proteome</keyword>
<dbReference type="RefSeq" id="WP_054661764.1">
    <property type="nucleotide sequence ID" value="NZ_CP125110.1"/>
</dbReference>
<name>A0A0R0DGX5_9GAMM</name>
<sequence length="96" mass="10218" precursor="true">MSITQTLIAASLLFLSACTGTAGSGSRDVSAAECRAYYVHIYEINGEDITAMMGQAQLDRDAATCAEHGSVTRRHLDCAMKASSMQQLQECGLPNT</sequence>
<gene>
    <name evidence="1" type="ORF">AOT14_02240</name>
</gene>
<dbReference type="EMBL" id="CP012900">
    <property type="protein sequence ID" value="ALJ26685.1"/>
    <property type="molecule type" value="Genomic_DNA"/>
</dbReference>
<reference evidence="1 2" key="1">
    <citation type="journal article" date="2015" name="Genome Announc.">
        <title>Complete Genome Sequencing of Stenotrophomonas acidaminiphila ZAC14D2_NAIMI4_2, a Multidrug-Resistant Strain Isolated from Sediments of a Polluted River in Mexico, Uncovers New Antibiotic Resistance Genes and a Novel Class-II Lasso Peptide Biosynthesis Gene Cluster.</title>
        <authorList>
            <person name="Vinuesa P."/>
            <person name="Ochoa-Sanchez L.E."/>
        </authorList>
    </citation>
    <scope>NUCLEOTIDE SEQUENCE [LARGE SCALE GENOMIC DNA]</scope>
    <source>
        <strain evidence="1 2">ZAC14D2_NAIMI4_2</strain>
    </source>
</reference>
<dbReference type="PATRIC" id="fig|128780.6.peg.227"/>
<dbReference type="AlphaFoldDB" id="A0A0R0DGX5"/>
<dbReference type="Proteomes" id="UP000061010">
    <property type="component" value="Chromosome"/>
</dbReference>
<accession>A0A0R0DGX5</accession>
<evidence type="ECO:0000313" key="2">
    <source>
        <dbReference type="Proteomes" id="UP000061010"/>
    </source>
</evidence>
<protein>
    <submittedName>
        <fullName evidence="1">Uncharacterized protein</fullName>
    </submittedName>
</protein>
<organism evidence="1 2">
    <name type="scientific">Stenotrophomonas acidaminiphila</name>
    <dbReference type="NCBI Taxonomy" id="128780"/>
    <lineage>
        <taxon>Bacteria</taxon>
        <taxon>Pseudomonadati</taxon>
        <taxon>Pseudomonadota</taxon>
        <taxon>Gammaproteobacteria</taxon>
        <taxon>Lysobacterales</taxon>
        <taxon>Lysobacteraceae</taxon>
        <taxon>Stenotrophomonas</taxon>
    </lineage>
</organism>
<dbReference type="KEGG" id="sacz:AOT14_02240"/>
<proteinExistence type="predicted"/>
<evidence type="ECO:0000313" key="1">
    <source>
        <dbReference type="EMBL" id="ALJ26685.1"/>
    </source>
</evidence>